<evidence type="ECO:0000313" key="4">
    <source>
        <dbReference type="Proteomes" id="UP000283895"/>
    </source>
</evidence>
<evidence type="ECO:0008006" key="5">
    <source>
        <dbReference type="Google" id="ProtNLM"/>
    </source>
</evidence>
<dbReference type="GO" id="GO:0016491">
    <property type="term" value="F:oxidoreductase activity"/>
    <property type="evidence" value="ECO:0007669"/>
    <property type="project" value="UniProtKB-KW"/>
</dbReference>
<dbReference type="STRING" id="356882.A0A423VSW9"/>
<protein>
    <recommendedName>
        <fullName evidence="5">Ketoreductase (KR) domain-containing protein</fullName>
    </recommendedName>
</protein>
<dbReference type="Proteomes" id="UP000283895">
    <property type="component" value="Unassembled WGS sequence"/>
</dbReference>
<organism evidence="3 4">
    <name type="scientific">Cytospora schulzeri</name>
    <dbReference type="NCBI Taxonomy" id="448051"/>
    <lineage>
        <taxon>Eukaryota</taxon>
        <taxon>Fungi</taxon>
        <taxon>Dikarya</taxon>
        <taxon>Ascomycota</taxon>
        <taxon>Pezizomycotina</taxon>
        <taxon>Sordariomycetes</taxon>
        <taxon>Sordariomycetidae</taxon>
        <taxon>Diaporthales</taxon>
        <taxon>Cytosporaceae</taxon>
        <taxon>Cytospora</taxon>
    </lineage>
</organism>
<dbReference type="Pfam" id="PF00106">
    <property type="entry name" value="adh_short"/>
    <property type="match status" value="1"/>
</dbReference>
<dbReference type="OrthoDB" id="191139at2759"/>
<dbReference type="PANTHER" id="PTHR24320">
    <property type="entry name" value="RETINOL DEHYDROGENASE"/>
    <property type="match status" value="1"/>
</dbReference>
<evidence type="ECO:0000256" key="1">
    <source>
        <dbReference type="ARBA" id="ARBA00006484"/>
    </source>
</evidence>
<dbReference type="EMBL" id="LKEA01000042">
    <property type="protein sequence ID" value="ROV94078.1"/>
    <property type="molecule type" value="Genomic_DNA"/>
</dbReference>
<dbReference type="SUPFAM" id="SSF51735">
    <property type="entry name" value="NAD(P)-binding Rossmann-fold domains"/>
    <property type="match status" value="1"/>
</dbReference>
<dbReference type="PANTHER" id="PTHR24320:SF154">
    <property type="entry name" value="OXIDOREDUCTASE, SHORT-CHAIN DEHYDROGENASE_REDUCTASE FAMILY (AFU_ORTHOLOGUE AFUA_2G04560)"/>
    <property type="match status" value="1"/>
</dbReference>
<dbReference type="PRINTS" id="PR00081">
    <property type="entry name" value="GDHRDH"/>
</dbReference>
<gene>
    <name evidence="3" type="ORF">VMCG_08268</name>
</gene>
<sequence>MPSGSGLCSGSKFDPLEDIPDLSGKVILVTGGTAGLGRQTVVHLARHNPSHIYFTGRNAKQADHIIQEVTASGTSGTTLRFLECDFTSLASVRAAANAVIAEQDHLDLLMANAGIMDLPPSLTQDGYELQFGVNYMSHALLVRHLLPLLERSADHPRVVVLTSAAFRAVPIAFDDLKTTQDNFKVMGGIMRYGQSKLANLLLAKELARRYPAITTVAVTPGIVHTDLVRKQTGIRYAITWLSAYLTQGGFIKTERGAYSQLWCVAMPKEKLVPGALYEPVGVLSKMSSKHSEDEKLSGQLWEWTDAELKKWD</sequence>
<evidence type="ECO:0000313" key="3">
    <source>
        <dbReference type="EMBL" id="ROV94078.1"/>
    </source>
</evidence>
<reference evidence="3 4" key="1">
    <citation type="submission" date="2015-09" db="EMBL/GenBank/DDBJ databases">
        <title>Host preference determinants of Valsa canker pathogens revealed by comparative genomics.</title>
        <authorList>
            <person name="Yin Z."/>
            <person name="Huang L."/>
        </authorList>
    </citation>
    <scope>NUCLEOTIDE SEQUENCE [LARGE SCALE GENOMIC DNA]</scope>
    <source>
        <strain evidence="3 4">03-1</strain>
    </source>
</reference>
<keyword evidence="4" id="KW-1185">Reference proteome</keyword>
<name>A0A423VSW9_9PEZI</name>
<accession>A0A423VSW9</accession>
<comment type="caution">
    <text evidence="3">The sequence shown here is derived from an EMBL/GenBank/DDBJ whole genome shotgun (WGS) entry which is preliminary data.</text>
</comment>
<comment type="similarity">
    <text evidence="1">Belongs to the short-chain dehydrogenases/reductases (SDR) family.</text>
</comment>
<keyword evidence="2" id="KW-0560">Oxidoreductase</keyword>
<proteinExistence type="inferred from homology"/>
<dbReference type="InterPro" id="IPR002347">
    <property type="entry name" value="SDR_fam"/>
</dbReference>
<dbReference type="Gene3D" id="3.40.50.720">
    <property type="entry name" value="NAD(P)-binding Rossmann-like Domain"/>
    <property type="match status" value="1"/>
</dbReference>
<dbReference type="InterPro" id="IPR036291">
    <property type="entry name" value="NAD(P)-bd_dom_sf"/>
</dbReference>
<dbReference type="AlphaFoldDB" id="A0A423VSW9"/>
<evidence type="ECO:0000256" key="2">
    <source>
        <dbReference type="ARBA" id="ARBA00023002"/>
    </source>
</evidence>